<organism evidence="2 3">
    <name type="scientific">Sistotremastrum niveocremeum HHB9708</name>
    <dbReference type="NCBI Taxonomy" id="1314777"/>
    <lineage>
        <taxon>Eukaryota</taxon>
        <taxon>Fungi</taxon>
        <taxon>Dikarya</taxon>
        <taxon>Basidiomycota</taxon>
        <taxon>Agaricomycotina</taxon>
        <taxon>Agaricomycetes</taxon>
        <taxon>Sistotremastrales</taxon>
        <taxon>Sistotremastraceae</taxon>
        <taxon>Sertulicium</taxon>
        <taxon>Sertulicium niveocremeum</taxon>
    </lineage>
</organism>
<feature type="compositionally biased region" description="Basic residues" evidence="1">
    <location>
        <begin position="401"/>
        <end position="418"/>
    </location>
</feature>
<dbReference type="Proteomes" id="UP000076722">
    <property type="component" value="Unassembled WGS sequence"/>
</dbReference>
<dbReference type="CDD" id="cd00086">
    <property type="entry name" value="homeodomain"/>
    <property type="match status" value="1"/>
</dbReference>
<feature type="compositionally biased region" description="Polar residues" evidence="1">
    <location>
        <begin position="211"/>
        <end position="227"/>
    </location>
</feature>
<dbReference type="SUPFAM" id="SSF46689">
    <property type="entry name" value="Homeodomain-like"/>
    <property type="match status" value="1"/>
</dbReference>
<dbReference type="Gene3D" id="1.10.10.60">
    <property type="entry name" value="Homeodomain-like"/>
    <property type="match status" value="1"/>
</dbReference>
<dbReference type="EMBL" id="KV419407">
    <property type="protein sequence ID" value="KZS93455.1"/>
    <property type="molecule type" value="Genomic_DNA"/>
</dbReference>
<feature type="compositionally biased region" description="Basic and acidic residues" evidence="1">
    <location>
        <begin position="229"/>
        <end position="243"/>
    </location>
</feature>
<name>A0A164UQN4_9AGAM</name>
<feature type="region of interest" description="Disordered" evidence="1">
    <location>
        <begin position="199"/>
        <end position="270"/>
    </location>
</feature>
<proteinExistence type="predicted"/>
<dbReference type="STRING" id="1314777.A0A164UQN4"/>
<evidence type="ECO:0000256" key="1">
    <source>
        <dbReference type="SAM" id="MobiDB-lite"/>
    </source>
</evidence>
<feature type="region of interest" description="Disordered" evidence="1">
    <location>
        <begin position="398"/>
        <end position="418"/>
    </location>
</feature>
<dbReference type="AlphaFoldDB" id="A0A164UQN4"/>
<reference evidence="2 3" key="1">
    <citation type="journal article" date="2016" name="Mol. Biol. Evol.">
        <title>Comparative Genomics of Early-Diverging Mushroom-Forming Fungi Provides Insights into the Origins of Lignocellulose Decay Capabilities.</title>
        <authorList>
            <person name="Nagy L.G."/>
            <person name="Riley R."/>
            <person name="Tritt A."/>
            <person name="Adam C."/>
            <person name="Daum C."/>
            <person name="Floudas D."/>
            <person name="Sun H."/>
            <person name="Yadav J.S."/>
            <person name="Pangilinan J."/>
            <person name="Larsson K.H."/>
            <person name="Matsuura K."/>
            <person name="Barry K."/>
            <person name="Labutti K."/>
            <person name="Kuo R."/>
            <person name="Ohm R.A."/>
            <person name="Bhattacharya S.S."/>
            <person name="Shirouzu T."/>
            <person name="Yoshinaga Y."/>
            <person name="Martin F.M."/>
            <person name="Grigoriev I.V."/>
            <person name="Hibbett D.S."/>
        </authorList>
    </citation>
    <scope>NUCLEOTIDE SEQUENCE [LARGE SCALE GENOMIC DNA]</scope>
    <source>
        <strain evidence="2 3">HHB9708</strain>
    </source>
</reference>
<gene>
    <name evidence="2" type="ORF">SISNIDRAFT_466200</name>
</gene>
<sequence length="418" mass="46565">MPLTIPNLLPKHSSDAASQGSSLIISENYLAPALASRFGLPSTECLYQSLVETGLSSSNANELRSVYKVFLQAVDMQITRNKEPAVTTSRLDSQEPLLEQCTLAEASGDIQAESIKVEPKSNSEPERLVHEAIPPTNEETVTNRPPRRGKSLNPYPNKLEKRNLANTTGLTFAQFQNRRYRLGKTPWLRNHLLASRRRDERYVKLPDGQTDPPNGRQSLGTSPSLSTGKEPKVAPETHDEDGRTSLSEATSHPFAKEVKDTSMEPAAGSGDQRLPILLNQETRTDRSYFEKIIDVPADTPPVAFSTDSSTFLDIFNPLGPNDDNPINRPYPSVYMPFDVEDRPFSSATRSTVDDKQLFSFPQTLWKRTGVHNPSSYVPTKQDYKSLFHSFKGLALGATQRSGRHRSTGARRRRVIAHH</sequence>
<accession>A0A164UQN4</accession>
<keyword evidence="3" id="KW-1185">Reference proteome</keyword>
<dbReference type="GO" id="GO:0003677">
    <property type="term" value="F:DNA binding"/>
    <property type="evidence" value="ECO:0007669"/>
    <property type="project" value="InterPro"/>
</dbReference>
<evidence type="ECO:0000313" key="2">
    <source>
        <dbReference type="EMBL" id="KZS93455.1"/>
    </source>
</evidence>
<dbReference type="InterPro" id="IPR009057">
    <property type="entry name" value="Homeodomain-like_sf"/>
</dbReference>
<dbReference type="InterPro" id="IPR001356">
    <property type="entry name" value="HD"/>
</dbReference>
<protein>
    <submittedName>
        <fullName evidence="2">Uncharacterized protein</fullName>
    </submittedName>
</protein>
<evidence type="ECO:0000313" key="3">
    <source>
        <dbReference type="Proteomes" id="UP000076722"/>
    </source>
</evidence>
<feature type="region of interest" description="Disordered" evidence="1">
    <location>
        <begin position="133"/>
        <end position="163"/>
    </location>
</feature>